<protein>
    <submittedName>
        <fullName evidence="1">5'-nucleotidase</fullName>
        <ecNumber evidence="1">3.1.3.5</ecNumber>
    </submittedName>
</protein>
<dbReference type="EMBL" id="UGPP01000001">
    <property type="protein sequence ID" value="STY72371.1"/>
    <property type="molecule type" value="Genomic_DNA"/>
</dbReference>
<dbReference type="PANTHER" id="PTHR43434">
    <property type="entry name" value="PHOSPHOGLYCOLATE PHOSPHATASE"/>
    <property type="match status" value="1"/>
</dbReference>
<dbReference type="PANTHER" id="PTHR43434:SF20">
    <property type="entry name" value="5'-NUCLEOTIDASE"/>
    <property type="match status" value="1"/>
</dbReference>
<dbReference type="SFLD" id="SFLDG01129">
    <property type="entry name" value="C1.5:_HAD__Beta-PGM__Phosphata"/>
    <property type="match status" value="1"/>
</dbReference>
<dbReference type="NCBIfam" id="TIGR01549">
    <property type="entry name" value="HAD-SF-IA-v1"/>
    <property type="match status" value="1"/>
</dbReference>
<dbReference type="GO" id="GO:0005829">
    <property type="term" value="C:cytosol"/>
    <property type="evidence" value="ECO:0007669"/>
    <property type="project" value="TreeGrafter"/>
</dbReference>
<gene>
    <name evidence="1" type="ORF">NCTC10571_02565</name>
</gene>
<proteinExistence type="predicted"/>
<dbReference type="InterPro" id="IPR006439">
    <property type="entry name" value="HAD-SF_hydro_IA"/>
</dbReference>
<reference evidence="1 2" key="1">
    <citation type="submission" date="2018-06" db="EMBL/GenBank/DDBJ databases">
        <authorList>
            <consortium name="Pathogen Informatics"/>
            <person name="Doyle S."/>
        </authorList>
    </citation>
    <scope>NUCLEOTIDE SEQUENCE [LARGE SCALE GENOMIC DNA]</scope>
    <source>
        <strain evidence="1 2">NCTC10571</strain>
    </source>
</reference>
<dbReference type="SUPFAM" id="SSF56784">
    <property type="entry name" value="HAD-like"/>
    <property type="match status" value="1"/>
</dbReference>
<dbReference type="GO" id="GO:0004713">
    <property type="term" value="F:protein tyrosine kinase activity"/>
    <property type="evidence" value="ECO:0007669"/>
    <property type="project" value="TreeGrafter"/>
</dbReference>
<evidence type="ECO:0000313" key="2">
    <source>
        <dbReference type="Proteomes" id="UP000255234"/>
    </source>
</evidence>
<dbReference type="Gene3D" id="3.40.50.1000">
    <property type="entry name" value="HAD superfamily/HAD-like"/>
    <property type="match status" value="1"/>
</dbReference>
<dbReference type="InterPro" id="IPR023198">
    <property type="entry name" value="PGP-like_dom2"/>
</dbReference>
<dbReference type="Proteomes" id="UP000255234">
    <property type="component" value="Unassembled WGS sequence"/>
</dbReference>
<name>A0A378NVK1_9FIRM</name>
<accession>A0A378NVK1</accession>
<dbReference type="Gene3D" id="1.10.150.240">
    <property type="entry name" value="Putative phosphatase, domain 2"/>
    <property type="match status" value="1"/>
</dbReference>
<keyword evidence="1" id="KW-0378">Hydrolase</keyword>
<dbReference type="InterPro" id="IPR050155">
    <property type="entry name" value="HAD-like_hydrolase_sf"/>
</dbReference>
<dbReference type="InterPro" id="IPR041492">
    <property type="entry name" value="HAD_2"/>
</dbReference>
<evidence type="ECO:0000313" key="1">
    <source>
        <dbReference type="EMBL" id="STY72371.1"/>
    </source>
</evidence>
<dbReference type="SFLD" id="SFLDS00003">
    <property type="entry name" value="Haloacid_Dehalogenase"/>
    <property type="match status" value="1"/>
</dbReference>
<dbReference type="Pfam" id="PF13419">
    <property type="entry name" value="HAD_2"/>
    <property type="match status" value="1"/>
</dbReference>
<dbReference type="GO" id="GO:0008253">
    <property type="term" value="F:5'-nucleotidase activity"/>
    <property type="evidence" value="ECO:0007669"/>
    <property type="project" value="UniProtKB-EC"/>
</dbReference>
<dbReference type="RefSeq" id="WP_115152376.1">
    <property type="nucleotide sequence ID" value="NZ_UGPP01000001.1"/>
</dbReference>
<organism evidence="1 2">
    <name type="scientific">Megamonas hypermegale</name>
    <dbReference type="NCBI Taxonomy" id="158847"/>
    <lineage>
        <taxon>Bacteria</taxon>
        <taxon>Bacillati</taxon>
        <taxon>Bacillota</taxon>
        <taxon>Negativicutes</taxon>
        <taxon>Selenomonadales</taxon>
        <taxon>Selenomonadaceae</taxon>
        <taxon>Megamonas</taxon>
    </lineage>
</organism>
<sequence length="217" mass="24743">MQYKYHNIIFDLDGTLINSGPGIIHAVQYALKKYGINETNMTVLKSFVGPPLNQQFINCYNFSHEQSLEAVKYFREYYTDKGIFENEVYEQIPELLKTLAENGLKLLIASSKPEKFVKNILSQHDLLKYFAFVGGSLLDGSRINKDDVLAYVLKQMQITDLNDCIMVGDRKYDVIGAKKFNLKCVGVTYGYGSLEELKDINADFIIDKPLELLSIIK</sequence>
<dbReference type="FunFam" id="3.40.50.1000:FF:000022">
    <property type="entry name" value="Phosphoglycolate phosphatase"/>
    <property type="match status" value="1"/>
</dbReference>
<dbReference type="InterPro" id="IPR036412">
    <property type="entry name" value="HAD-like_sf"/>
</dbReference>
<dbReference type="AlphaFoldDB" id="A0A378NVK1"/>
<dbReference type="EC" id="3.1.3.5" evidence="1"/>
<dbReference type="InterPro" id="IPR023214">
    <property type="entry name" value="HAD_sf"/>
</dbReference>
<dbReference type="SFLD" id="SFLDG01135">
    <property type="entry name" value="C1.5.6:_HAD__Beta-PGM__Phospha"/>
    <property type="match status" value="1"/>
</dbReference>